<name>A0A5B8CB45_SPHSA</name>
<keyword evidence="1" id="KW-0812">Transmembrane</keyword>
<dbReference type="KEGG" id="sufl:FIL70_03170"/>
<reference evidence="2 3" key="1">
    <citation type="submission" date="2019-06" db="EMBL/GenBank/DDBJ databases">
        <title>Genome organization and adaptive potential of archetypical organophosphate degarding Sphingobium fuliginis ATCC 27551.</title>
        <authorList>
            <person name="Sarwar A."/>
            <person name="Parthasarathy S."/>
            <person name="Singh C."/>
            <person name="Siddavattam D."/>
        </authorList>
    </citation>
    <scope>NUCLEOTIDE SEQUENCE [LARGE SCALE GENOMIC DNA]</scope>
    <source>
        <strain evidence="2 3">ATCC 27551</strain>
    </source>
</reference>
<evidence type="ECO:0000256" key="1">
    <source>
        <dbReference type="SAM" id="Phobius"/>
    </source>
</evidence>
<dbReference type="RefSeq" id="WP_140041616.1">
    <property type="nucleotide sequence ID" value="NZ_CP041016.1"/>
</dbReference>
<organism evidence="2 3">
    <name type="scientific">Sphingobium fuliginis ATCC 27551</name>
    <dbReference type="NCBI Taxonomy" id="1208342"/>
    <lineage>
        <taxon>Bacteria</taxon>
        <taxon>Pseudomonadati</taxon>
        <taxon>Pseudomonadota</taxon>
        <taxon>Alphaproteobacteria</taxon>
        <taxon>Sphingomonadales</taxon>
        <taxon>Sphingomonadaceae</taxon>
        <taxon>Sphingobium</taxon>
    </lineage>
</organism>
<dbReference type="AlphaFoldDB" id="A0A5B8CB45"/>
<feature type="transmembrane region" description="Helical" evidence="1">
    <location>
        <begin position="235"/>
        <end position="258"/>
    </location>
</feature>
<evidence type="ECO:0000313" key="2">
    <source>
        <dbReference type="EMBL" id="QDC36393.1"/>
    </source>
</evidence>
<sequence length="326" mass="36476">MVDAKPFAVGDSVAINVRAPSYKLGLLARDFDAVFAAPHASFEEPVAYYVVDPGYARGDKPVPAVLARYRAMLTVMSLLREAANYVSELQRELVFIGEEHLVVPISFVASDLPASIEEQAARLNAVFEGATHRDEKTGLLADAVVEIVRAQRQADRFVYLITNLALLCEKVEKGYRLFVSSFSYSKVKKEIETARLDYLGKIHKTIVDIQGQLLGIPVATIVVATQLKKPGWCDVAFWTNTAVLLGAWIFIGLLWLAIRNQRHTLDTISLEMMAQRERLNREEAALRDDFVGMYDDLDKRVRWHRTVLLIVGGAALSGRCSLRFHI</sequence>
<proteinExistence type="predicted"/>
<evidence type="ECO:0000313" key="3">
    <source>
        <dbReference type="Proteomes" id="UP000311469"/>
    </source>
</evidence>
<keyword evidence="1" id="KW-1133">Transmembrane helix</keyword>
<protein>
    <submittedName>
        <fullName evidence="2">Uncharacterized protein</fullName>
    </submittedName>
</protein>
<accession>A0A5B8CB45</accession>
<keyword evidence="1" id="KW-0472">Membrane</keyword>
<dbReference type="EMBL" id="CP041016">
    <property type="protein sequence ID" value="QDC36393.1"/>
    <property type="molecule type" value="Genomic_DNA"/>
</dbReference>
<gene>
    <name evidence="2" type="ORF">FIL70_03170</name>
</gene>
<dbReference type="Proteomes" id="UP000311469">
    <property type="component" value="Chromosome cSF1"/>
</dbReference>